<accession>A0A8K0EH05</accession>
<feature type="region of interest" description="Disordered" evidence="1">
    <location>
        <begin position="89"/>
        <end position="117"/>
    </location>
</feature>
<reference evidence="2" key="1">
    <citation type="submission" date="2022-01" db="EMBL/GenBank/DDBJ databases">
        <authorList>
            <person name="Braso-Vives M."/>
        </authorList>
    </citation>
    <scope>NUCLEOTIDE SEQUENCE</scope>
</reference>
<evidence type="ECO:0000256" key="1">
    <source>
        <dbReference type="SAM" id="MobiDB-lite"/>
    </source>
</evidence>
<keyword evidence="3" id="KW-1185">Reference proteome</keyword>
<protein>
    <submittedName>
        <fullName evidence="2">Hypp8206 protein</fullName>
    </submittedName>
</protein>
<gene>
    <name evidence="2" type="primary">Hypp8206</name>
    <name evidence="2" type="ORF">BLAG_LOCUS9850</name>
</gene>
<evidence type="ECO:0000313" key="2">
    <source>
        <dbReference type="EMBL" id="CAH1248527.1"/>
    </source>
</evidence>
<dbReference type="Proteomes" id="UP000838412">
    <property type="component" value="Chromosome 16"/>
</dbReference>
<dbReference type="EMBL" id="OV696701">
    <property type="protein sequence ID" value="CAH1248527.1"/>
    <property type="molecule type" value="Genomic_DNA"/>
</dbReference>
<sequence length="117" mass="13584">MDSWTEKSRRQVDEVLYKEYMSSESSDSDMEGRPYKVFKVRRLAWESLKLRKLKKWMDDVCPSRSIRRVESTELSDRKLPEAVPKWAVSKNFGKSTEPTAENGGGDEEQGSSFLDLE</sequence>
<organism evidence="2 3">
    <name type="scientific">Branchiostoma lanceolatum</name>
    <name type="common">Common lancelet</name>
    <name type="synonym">Amphioxus lanceolatum</name>
    <dbReference type="NCBI Taxonomy" id="7740"/>
    <lineage>
        <taxon>Eukaryota</taxon>
        <taxon>Metazoa</taxon>
        <taxon>Chordata</taxon>
        <taxon>Cephalochordata</taxon>
        <taxon>Leptocardii</taxon>
        <taxon>Amphioxiformes</taxon>
        <taxon>Branchiostomatidae</taxon>
        <taxon>Branchiostoma</taxon>
    </lineage>
</organism>
<evidence type="ECO:0000313" key="3">
    <source>
        <dbReference type="Proteomes" id="UP000838412"/>
    </source>
</evidence>
<dbReference type="AlphaFoldDB" id="A0A8K0EH05"/>
<name>A0A8K0EH05_BRALA</name>
<proteinExistence type="predicted"/>